<sequence length="180" mass="19557">MSAFRRNILQGVNFASAGSGILSETGQLRFKEVVSLGKQIQQFAIVEGNLTEVMGPEATVAMLSKCLFLLSVGSNDLLDYNQSKSSKLPKDVYMKTLQATYYDHLKDIKSACCGGGTLHGQVPCAHFLNSSLCLNRDEYLFWDMYHPTEHASKLVALTLYGGGTGLVKPVNLSQLVTASS</sequence>
<comment type="caution">
    <text evidence="2">The sequence shown here is derived from an EMBL/GenBank/DDBJ whole genome shotgun (WGS) entry which is preliminary data.</text>
</comment>
<evidence type="ECO:0000313" key="3">
    <source>
        <dbReference type="Proteomes" id="UP000237105"/>
    </source>
</evidence>
<dbReference type="AlphaFoldDB" id="A0A2P5BMJ1"/>
<keyword evidence="3" id="KW-1185">Reference proteome</keyword>
<dbReference type="InterPro" id="IPR051058">
    <property type="entry name" value="GDSL_Est/Lipase"/>
</dbReference>
<keyword evidence="1 2" id="KW-0378">Hydrolase</keyword>
<protein>
    <submittedName>
        <fullName evidence="2">SGNH hydrolase-type esterase domain containing protein</fullName>
    </submittedName>
</protein>
<organism evidence="2 3">
    <name type="scientific">Parasponia andersonii</name>
    <name type="common">Sponia andersonii</name>
    <dbReference type="NCBI Taxonomy" id="3476"/>
    <lineage>
        <taxon>Eukaryota</taxon>
        <taxon>Viridiplantae</taxon>
        <taxon>Streptophyta</taxon>
        <taxon>Embryophyta</taxon>
        <taxon>Tracheophyta</taxon>
        <taxon>Spermatophyta</taxon>
        <taxon>Magnoliopsida</taxon>
        <taxon>eudicotyledons</taxon>
        <taxon>Gunneridae</taxon>
        <taxon>Pentapetalae</taxon>
        <taxon>rosids</taxon>
        <taxon>fabids</taxon>
        <taxon>Rosales</taxon>
        <taxon>Cannabaceae</taxon>
        <taxon>Parasponia</taxon>
    </lineage>
</organism>
<gene>
    <name evidence="2" type="ORF">PanWU01x14_226110</name>
</gene>
<dbReference type="EMBL" id="JXTB01000251">
    <property type="protein sequence ID" value="PON49974.1"/>
    <property type="molecule type" value="Genomic_DNA"/>
</dbReference>
<dbReference type="STRING" id="3476.A0A2P5BMJ1"/>
<evidence type="ECO:0000313" key="2">
    <source>
        <dbReference type="EMBL" id="PON49974.1"/>
    </source>
</evidence>
<proteinExistence type="predicted"/>
<dbReference type="InterPro" id="IPR036514">
    <property type="entry name" value="SGNH_hydro_sf"/>
</dbReference>
<dbReference type="Proteomes" id="UP000237105">
    <property type="component" value="Unassembled WGS sequence"/>
</dbReference>
<accession>A0A2P5BMJ1</accession>
<dbReference type="OrthoDB" id="1600564at2759"/>
<dbReference type="PANTHER" id="PTHR45648">
    <property type="entry name" value="GDSL LIPASE/ACYLHYDROLASE FAMILY PROTEIN (AFU_ORTHOLOGUE AFUA_4G14700)"/>
    <property type="match status" value="1"/>
</dbReference>
<reference evidence="3" key="1">
    <citation type="submission" date="2016-06" db="EMBL/GenBank/DDBJ databases">
        <title>Parallel loss of symbiosis genes in relatives of nitrogen-fixing non-legume Parasponia.</title>
        <authorList>
            <person name="Van Velzen R."/>
            <person name="Holmer R."/>
            <person name="Bu F."/>
            <person name="Rutten L."/>
            <person name="Van Zeijl A."/>
            <person name="Liu W."/>
            <person name="Santuari L."/>
            <person name="Cao Q."/>
            <person name="Sharma T."/>
            <person name="Shen D."/>
            <person name="Roswanjaya Y."/>
            <person name="Wardhani T."/>
            <person name="Kalhor M.S."/>
            <person name="Jansen J."/>
            <person name="Van den Hoogen J."/>
            <person name="Gungor B."/>
            <person name="Hartog M."/>
            <person name="Hontelez J."/>
            <person name="Verver J."/>
            <person name="Yang W.-C."/>
            <person name="Schijlen E."/>
            <person name="Repin R."/>
            <person name="Schilthuizen M."/>
            <person name="Schranz E."/>
            <person name="Heidstra R."/>
            <person name="Miyata K."/>
            <person name="Fedorova E."/>
            <person name="Kohlen W."/>
            <person name="Bisseling T."/>
            <person name="Smit S."/>
            <person name="Geurts R."/>
        </authorList>
    </citation>
    <scope>NUCLEOTIDE SEQUENCE [LARGE SCALE GENOMIC DNA]</scope>
    <source>
        <strain evidence="3">cv. WU1-14</strain>
    </source>
</reference>
<dbReference type="PANTHER" id="PTHR45648:SF180">
    <property type="entry name" value="OS04G0561800 PROTEIN"/>
    <property type="match status" value="1"/>
</dbReference>
<dbReference type="Gene3D" id="3.40.50.1110">
    <property type="entry name" value="SGNH hydrolase"/>
    <property type="match status" value="1"/>
</dbReference>
<name>A0A2P5BMJ1_PARAD</name>
<evidence type="ECO:0000256" key="1">
    <source>
        <dbReference type="ARBA" id="ARBA00022801"/>
    </source>
</evidence>
<dbReference type="GO" id="GO:0016787">
    <property type="term" value="F:hydrolase activity"/>
    <property type="evidence" value="ECO:0007669"/>
    <property type="project" value="UniProtKB-KW"/>
</dbReference>